<organism evidence="1 2">
    <name type="scientific">Nicotiana tabacum</name>
    <name type="common">Common tobacco</name>
    <dbReference type="NCBI Taxonomy" id="4097"/>
    <lineage>
        <taxon>Eukaryota</taxon>
        <taxon>Viridiplantae</taxon>
        <taxon>Streptophyta</taxon>
        <taxon>Embryophyta</taxon>
        <taxon>Tracheophyta</taxon>
        <taxon>Spermatophyta</taxon>
        <taxon>Magnoliopsida</taxon>
        <taxon>eudicotyledons</taxon>
        <taxon>Gunneridae</taxon>
        <taxon>Pentapetalae</taxon>
        <taxon>asterids</taxon>
        <taxon>lamiids</taxon>
        <taxon>Solanales</taxon>
        <taxon>Solanaceae</taxon>
        <taxon>Nicotianoideae</taxon>
        <taxon>Nicotianeae</taxon>
        <taxon>Nicotiana</taxon>
    </lineage>
</organism>
<proteinExistence type="predicted"/>
<gene>
    <name evidence="2" type="primary">LOC142167033</name>
</gene>
<protein>
    <submittedName>
        <fullName evidence="2">Uncharacterized protein LOC142167033</fullName>
    </submittedName>
</protein>
<reference evidence="1" key="1">
    <citation type="journal article" date="2014" name="Nat. Commun.">
        <title>The tobacco genome sequence and its comparison with those of tomato and potato.</title>
        <authorList>
            <person name="Sierro N."/>
            <person name="Battey J.N."/>
            <person name="Ouadi S."/>
            <person name="Bakaher N."/>
            <person name="Bovet L."/>
            <person name="Willig A."/>
            <person name="Goepfert S."/>
            <person name="Peitsch M.C."/>
            <person name="Ivanov N.V."/>
        </authorList>
    </citation>
    <scope>NUCLEOTIDE SEQUENCE [LARGE SCALE GENOMIC DNA]</scope>
</reference>
<keyword evidence="1" id="KW-1185">Reference proteome</keyword>
<accession>A0AC58SE88</accession>
<evidence type="ECO:0000313" key="2">
    <source>
        <dbReference type="RefSeq" id="XP_075083286.1"/>
    </source>
</evidence>
<dbReference type="RefSeq" id="XP_075083286.1">
    <property type="nucleotide sequence ID" value="XM_075227185.1"/>
</dbReference>
<evidence type="ECO:0000313" key="1">
    <source>
        <dbReference type="Proteomes" id="UP000790787"/>
    </source>
</evidence>
<dbReference type="Proteomes" id="UP000790787">
    <property type="component" value="Chromosome 12"/>
</dbReference>
<sequence length="117" mass="13198">MILQLADRSLPHPEGVIEDMLVQVGSFIFLTDFIILECEPDQEVPFILGHLFLSRGRAIIDVCEEKMTMSVGDRVKVFNAHKALRLSAQYKELSMISVMESDVTSLTPYMSPIDPLE</sequence>
<name>A0AC58SE88_TOBAC</name>
<reference evidence="2" key="2">
    <citation type="submission" date="2025-08" db="UniProtKB">
        <authorList>
            <consortium name="RefSeq"/>
        </authorList>
    </citation>
    <scope>IDENTIFICATION</scope>
    <source>
        <tissue evidence="2">Leaf</tissue>
    </source>
</reference>